<proteinExistence type="predicted"/>
<evidence type="ECO:0000313" key="1">
    <source>
        <dbReference type="EMBL" id="VVC87272.1"/>
    </source>
</evidence>
<dbReference type="AlphaFoldDB" id="A0A5E4PQF2"/>
<protein>
    <submittedName>
        <fullName evidence="1">Uncharacterized protein</fullName>
    </submittedName>
</protein>
<accession>A0A5E4PQF2</accession>
<name>A0A5E4PQF2_9NEOP</name>
<dbReference type="EMBL" id="FZQP02000098">
    <property type="protein sequence ID" value="VVC87272.1"/>
    <property type="molecule type" value="Genomic_DNA"/>
</dbReference>
<reference evidence="1 2" key="1">
    <citation type="submission" date="2017-07" db="EMBL/GenBank/DDBJ databases">
        <authorList>
            <person name="Talla V."/>
            <person name="Backstrom N."/>
        </authorList>
    </citation>
    <scope>NUCLEOTIDE SEQUENCE [LARGE SCALE GENOMIC DNA]</scope>
</reference>
<keyword evidence="2" id="KW-1185">Reference proteome</keyword>
<sequence length="342" mass="38068">MQMLILDLSSRNKEKQKEKLVSRVRNGSTLDDTVNEPPVLPAADGKVAGGGGLLNIDFTGVLTSAFFRGNLQAGHFQFDLALAKFVFGRPNFYDVWDIVHDIGDVFLLRQHPFKWNDFSTRSSSIVMLNNRSTNTPLSFFKSCRNGVHADCTRFTLPLMFSPVGSSTSFLNGSVVGGASFGFPTLAANFFTQSTPYWYTTFQNDKLSVTGSGNPRIKNLDNDIPQAPPKHGSRYITRVPCTQIVCHCKTLEEGHEMCFDEIFKLLLYLFPKTGCPLGSESYRKEPKLYPGRFCKSRFRDPPTVGIHILQGTLQSCLTTSSSCVGQVAWVFPHRVEIDTPSRA</sequence>
<organism evidence="1 2">
    <name type="scientific">Leptidea sinapis</name>
    <dbReference type="NCBI Taxonomy" id="189913"/>
    <lineage>
        <taxon>Eukaryota</taxon>
        <taxon>Metazoa</taxon>
        <taxon>Ecdysozoa</taxon>
        <taxon>Arthropoda</taxon>
        <taxon>Hexapoda</taxon>
        <taxon>Insecta</taxon>
        <taxon>Pterygota</taxon>
        <taxon>Neoptera</taxon>
        <taxon>Endopterygota</taxon>
        <taxon>Lepidoptera</taxon>
        <taxon>Glossata</taxon>
        <taxon>Ditrysia</taxon>
        <taxon>Papilionoidea</taxon>
        <taxon>Pieridae</taxon>
        <taxon>Dismorphiinae</taxon>
        <taxon>Leptidea</taxon>
    </lineage>
</organism>
<evidence type="ECO:0000313" key="2">
    <source>
        <dbReference type="Proteomes" id="UP000324832"/>
    </source>
</evidence>
<gene>
    <name evidence="1" type="ORF">LSINAPIS_LOCUS926</name>
</gene>
<dbReference type="Proteomes" id="UP000324832">
    <property type="component" value="Unassembled WGS sequence"/>
</dbReference>